<comment type="caution">
    <text evidence="1">The sequence shown here is derived from an EMBL/GenBank/DDBJ whole genome shotgun (WGS) entry which is preliminary data.</text>
</comment>
<dbReference type="EMBL" id="WOCE01000017">
    <property type="protein sequence ID" value="KAE9596236.1"/>
    <property type="molecule type" value="Genomic_DNA"/>
</dbReference>
<organism evidence="1 2">
    <name type="scientific">Lupinus albus</name>
    <name type="common">White lupine</name>
    <name type="synonym">Lupinus termis</name>
    <dbReference type="NCBI Taxonomy" id="3870"/>
    <lineage>
        <taxon>Eukaryota</taxon>
        <taxon>Viridiplantae</taxon>
        <taxon>Streptophyta</taxon>
        <taxon>Embryophyta</taxon>
        <taxon>Tracheophyta</taxon>
        <taxon>Spermatophyta</taxon>
        <taxon>Magnoliopsida</taxon>
        <taxon>eudicotyledons</taxon>
        <taxon>Gunneridae</taxon>
        <taxon>Pentapetalae</taxon>
        <taxon>rosids</taxon>
        <taxon>fabids</taxon>
        <taxon>Fabales</taxon>
        <taxon>Fabaceae</taxon>
        <taxon>Papilionoideae</taxon>
        <taxon>50 kb inversion clade</taxon>
        <taxon>genistoids sensu lato</taxon>
        <taxon>core genistoids</taxon>
        <taxon>Genisteae</taxon>
        <taxon>Lupinus</taxon>
    </lineage>
</organism>
<dbReference type="OrthoDB" id="9974421at2759"/>
<dbReference type="Proteomes" id="UP000447434">
    <property type="component" value="Chromosome 17"/>
</dbReference>
<reference evidence="2" key="1">
    <citation type="journal article" date="2020" name="Nat. Commun.">
        <title>Genome sequence of the cluster root forming white lupin.</title>
        <authorList>
            <person name="Hufnagel B."/>
            <person name="Marques A."/>
            <person name="Soriano A."/>
            <person name="Marques L."/>
            <person name="Divol F."/>
            <person name="Doumas P."/>
            <person name="Sallet E."/>
            <person name="Mancinotti D."/>
            <person name="Carrere S."/>
            <person name="Marande W."/>
            <person name="Arribat S."/>
            <person name="Keller J."/>
            <person name="Huneau C."/>
            <person name="Blein T."/>
            <person name="Aime D."/>
            <person name="Laguerre M."/>
            <person name="Taylor J."/>
            <person name="Schubert V."/>
            <person name="Nelson M."/>
            <person name="Geu-Flores F."/>
            <person name="Crespi M."/>
            <person name="Gallardo-Guerrero K."/>
            <person name="Delaux P.-M."/>
            <person name="Salse J."/>
            <person name="Berges H."/>
            <person name="Guyot R."/>
            <person name="Gouzy J."/>
            <person name="Peret B."/>
        </authorList>
    </citation>
    <scope>NUCLEOTIDE SEQUENCE [LARGE SCALE GENOMIC DNA]</scope>
    <source>
        <strain evidence="2">cv. Amiga</strain>
    </source>
</reference>
<dbReference type="AlphaFoldDB" id="A0A6A4NR93"/>
<accession>A0A6A4NR93</accession>
<proteinExistence type="predicted"/>
<protein>
    <submittedName>
        <fullName evidence="1">Putative triacylglycerol lipase</fullName>
    </submittedName>
</protein>
<gene>
    <name evidence="1" type="ORF">Lalb_Chr17g0347181</name>
</gene>
<name>A0A6A4NR93_LUPAL</name>
<keyword evidence="2" id="KW-1185">Reference proteome</keyword>
<sequence>MTRIPNDLPLFMSYGVAGALSDVKDVQLLLESLKHQEGDRLVVQYRNDSTHAD</sequence>
<evidence type="ECO:0000313" key="1">
    <source>
        <dbReference type="EMBL" id="KAE9596236.1"/>
    </source>
</evidence>
<evidence type="ECO:0000313" key="2">
    <source>
        <dbReference type="Proteomes" id="UP000447434"/>
    </source>
</evidence>